<dbReference type="InterPro" id="IPR023163">
    <property type="entry name" value="SMc04008-like_domain"/>
</dbReference>
<proteinExistence type="predicted"/>
<sequence>MTDQTNNNIEAAVFRRLLDHLDNHKEVQNIELMNLADFCRNCLAKWYVASAAEQGQTIDYEQAREIIYRMPYSEWKEKYQTAATAEQLAAMQAKQTAKKHADT</sequence>
<evidence type="ECO:0000259" key="1">
    <source>
        <dbReference type="Pfam" id="PF06844"/>
    </source>
</evidence>
<evidence type="ECO:0000313" key="3">
    <source>
        <dbReference type="Proteomes" id="UP000253083"/>
    </source>
</evidence>
<dbReference type="OrthoDB" id="9802252at2"/>
<name>A0A395JKB9_9GAMM</name>
<dbReference type="Pfam" id="PF06844">
    <property type="entry name" value="DUF1244"/>
    <property type="match status" value="1"/>
</dbReference>
<comment type="caution">
    <text evidence="2">The sequence shown here is derived from an EMBL/GenBank/DDBJ whole genome shotgun (WGS) entry which is preliminary data.</text>
</comment>
<feature type="domain" description="SMc04008-like" evidence="1">
    <location>
        <begin position="27"/>
        <end position="92"/>
    </location>
</feature>
<gene>
    <name evidence="2" type="ORF">DFR28_104156</name>
</gene>
<dbReference type="Proteomes" id="UP000253083">
    <property type="component" value="Unassembled WGS sequence"/>
</dbReference>
<protein>
    <recommendedName>
        <fullName evidence="1">SMc04008-like domain-containing protein</fullName>
    </recommendedName>
</protein>
<evidence type="ECO:0000313" key="2">
    <source>
        <dbReference type="EMBL" id="RBP49228.1"/>
    </source>
</evidence>
<accession>A0A395JKB9</accession>
<keyword evidence="3" id="KW-1185">Reference proteome</keyword>
<reference evidence="2 3" key="1">
    <citation type="submission" date="2018-06" db="EMBL/GenBank/DDBJ databases">
        <title>Genomic Encyclopedia of Type Strains, Phase IV (KMG-IV): sequencing the most valuable type-strain genomes for metagenomic binning, comparative biology and taxonomic classification.</title>
        <authorList>
            <person name="Goeker M."/>
        </authorList>
    </citation>
    <scope>NUCLEOTIDE SEQUENCE [LARGE SCALE GENOMIC DNA]</scope>
    <source>
        <strain evidence="2 3">DSM 24032</strain>
    </source>
</reference>
<dbReference type="Gene3D" id="1.10.3340.10">
    <property type="entry name" value="SMc04008-like"/>
    <property type="match status" value="1"/>
</dbReference>
<dbReference type="EMBL" id="QNRT01000004">
    <property type="protein sequence ID" value="RBP49228.1"/>
    <property type="molecule type" value="Genomic_DNA"/>
</dbReference>
<dbReference type="InParanoid" id="A0A395JKB9"/>
<dbReference type="AlphaFoldDB" id="A0A395JKB9"/>
<organism evidence="2 3">
    <name type="scientific">Arenicella xantha</name>
    <dbReference type="NCBI Taxonomy" id="644221"/>
    <lineage>
        <taxon>Bacteria</taxon>
        <taxon>Pseudomonadati</taxon>
        <taxon>Pseudomonadota</taxon>
        <taxon>Gammaproteobacteria</taxon>
        <taxon>Arenicellales</taxon>
        <taxon>Arenicellaceae</taxon>
        <taxon>Arenicella</taxon>
    </lineage>
</organism>
<dbReference type="SUPFAM" id="SSF158757">
    <property type="entry name" value="SMc04008-like"/>
    <property type="match status" value="1"/>
</dbReference>
<dbReference type="InterPro" id="IPR036810">
    <property type="entry name" value="SMc04008-like_sf"/>
</dbReference>
<dbReference type="RefSeq" id="WP_113955093.1">
    <property type="nucleotide sequence ID" value="NZ_QNRT01000004.1"/>
</dbReference>